<feature type="region of interest" description="Disordered" evidence="1">
    <location>
        <begin position="120"/>
        <end position="140"/>
    </location>
</feature>
<accession>A0AAW7M4R1</accession>
<reference evidence="3" key="1">
    <citation type="submission" date="2023-06" db="EMBL/GenBank/DDBJ databases">
        <title>Sysu t00039.</title>
        <authorList>
            <person name="Gao L."/>
            <person name="Fang B.-Z."/>
            <person name="Li W.-J."/>
        </authorList>
    </citation>
    <scope>NUCLEOTIDE SEQUENCE</scope>
    <source>
        <strain evidence="3">SYSU T00039</strain>
    </source>
</reference>
<comment type="caution">
    <text evidence="3">The sequence shown here is derived from an EMBL/GenBank/DDBJ whole genome shotgun (WGS) entry which is preliminary data.</text>
</comment>
<dbReference type="Proteomes" id="UP001172737">
    <property type="component" value="Unassembled WGS sequence"/>
</dbReference>
<sequence>MSEQTPVPTAPAPAAPGATLPPKKGLAVAALVLGIVAIVGAWIPILNIGSIVIALVGVVLGVIAIVQAVKGKAAGKVMAIVGTSLSALSIVIAIVVNAATVAAVDDALDELDDQSTIGVVDSETDDASGDEATSNVDEEPAADAVGTWDNPGVLGDATVWTVAQGEDSWEITFDSIDIVDAITGDDGQKVAVISGTATPTAISDGPTSNWATFPMIGLMADGAAVDDTYDFADTDFLGADFRSTVDLEATAGTTMNWYTTVGLPAGVVPEIVTVETFFGSDAVYLVTGL</sequence>
<dbReference type="EMBL" id="JAUHPX010000003">
    <property type="protein sequence ID" value="MDN4487712.1"/>
    <property type="molecule type" value="Genomic_DNA"/>
</dbReference>
<keyword evidence="2" id="KW-0812">Transmembrane</keyword>
<dbReference type="RefSeq" id="WP_301119048.1">
    <property type="nucleotide sequence ID" value="NZ_JAUHPX010000003.1"/>
</dbReference>
<evidence type="ECO:0000256" key="1">
    <source>
        <dbReference type="SAM" id="MobiDB-lite"/>
    </source>
</evidence>
<organism evidence="3 4">
    <name type="scientific">Demequina lignilytica</name>
    <dbReference type="NCBI Taxonomy" id="3051663"/>
    <lineage>
        <taxon>Bacteria</taxon>
        <taxon>Bacillati</taxon>
        <taxon>Actinomycetota</taxon>
        <taxon>Actinomycetes</taxon>
        <taxon>Micrococcales</taxon>
        <taxon>Demequinaceae</taxon>
        <taxon>Demequina</taxon>
    </lineage>
</organism>
<proteinExistence type="predicted"/>
<keyword evidence="4" id="KW-1185">Reference proteome</keyword>
<name>A0AAW7M4R1_9MICO</name>
<evidence type="ECO:0000313" key="3">
    <source>
        <dbReference type="EMBL" id="MDN4487712.1"/>
    </source>
</evidence>
<keyword evidence="2" id="KW-1133">Transmembrane helix</keyword>
<feature type="transmembrane region" description="Helical" evidence="2">
    <location>
        <begin position="26"/>
        <end position="45"/>
    </location>
</feature>
<evidence type="ECO:0000313" key="4">
    <source>
        <dbReference type="Proteomes" id="UP001172737"/>
    </source>
</evidence>
<protein>
    <submittedName>
        <fullName evidence="3">DUF4190 domain-containing protein</fullName>
    </submittedName>
</protein>
<evidence type="ECO:0000256" key="2">
    <source>
        <dbReference type="SAM" id="Phobius"/>
    </source>
</evidence>
<dbReference type="AlphaFoldDB" id="A0AAW7M4R1"/>
<gene>
    <name evidence="3" type="ORF">QQX10_05970</name>
</gene>
<keyword evidence="2" id="KW-0472">Membrane</keyword>
<feature type="transmembrane region" description="Helical" evidence="2">
    <location>
        <begin position="81"/>
        <end position="104"/>
    </location>
</feature>
<feature type="transmembrane region" description="Helical" evidence="2">
    <location>
        <begin position="51"/>
        <end position="69"/>
    </location>
</feature>